<evidence type="ECO:0000256" key="1">
    <source>
        <dbReference type="SAM" id="MobiDB-lite"/>
    </source>
</evidence>
<evidence type="ECO:0000313" key="2">
    <source>
        <dbReference type="Proteomes" id="UP000050741"/>
    </source>
</evidence>
<evidence type="ECO:0000313" key="3">
    <source>
        <dbReference type="WBParaSite" id="GPLIN_000153600"/>
    </source>
</evidence>
<name>A0A183BLQ1_GLOPA</name>
<organism evidence="2 3">
    <name type="scientific">Globodera pallida</name>
    <name type="common">Potato cyst nematode worm</name>
    <name type="synonym">Heterodera pallida</name>
    <dbReference type="NCBI Taxonomy" id="36090"/>
    <lineage>
        <taxon>Eukaryota</taxon>
        <taxon>Metazoa</taxon>
        <taxon>Ecdysozoa</taxon>
        <taxon>Nematoda</taxon>
        <taxon>Chromadorea</taxon>
        <taxon>Rhabditida</taxon>
        <taxon>Tylenchina</taxon>
        <taxon>Tylenchomorpha</taxon>
        <taxon>Tylenchoidea</taxon>
        <taxon>Heteroderidae</taxon>
        <taxon>Heteroderinae</taxon>
        <taxon>Globodera</taxon>
    </lineage>
</organism>
<keyword evidence="2" id="KW-1185">Reference proteome</keyword>
<dbReference type="AlphaFoldDB" id="A0A183BLQ1"/>
<dbReference type="WBParaSite" id="GPLIN_000153600">
    <property type="protein sequence ID" value="GPLIN_000153600"/>
    <property type="gene ID" value="GPLIN_000153600"/>
</dbReference>
<protein>
    <submittedName>
        <fullName evidence="3">Uncharacterized protein</fullName>
    </submittedName>
</protein>
<dbReference type="Proteomes" id="UP000050741">
    <property type="component" value="Unassembled WGS sequence"/>
</dbReference>
<reference evidence="2" key="1">
    <citation type="submission" date="2014-05" db="EMBL/GenBank/DDBJ databases">
        <title>The genome and life-stage specific transcriptomes of Globodera pallida elucidate key aspects of plant parasitism by a cyst nematode.</title>
        <authorList>
            <person name="Cotton J.A."/>
            <person name="Lilley C.J."/>
            <person name="Jones L.M."/>
            <person name="Kikuchi T."/>
            <person name="Reid A.J."/>
            <person name="Thorpe P."/>
            <person name="Tsai I.J."/>
            <person name="Beasley H."/>
            <person name="Blok V."/>
            <person name="Cock P.J.A."/>
            <person name="Van den Akker S.E."/>
            <person name="Holroyd N."/>
            <person name="Hunt M."/>
            <person name="Mantelin S."/>
            <person name="Naghra H."/>
            <person name="Pain A."/>
            <person name="Palomares-Rius J.E."/>
            <person name="Zarowiecki M."/>
            <person name="Berriman M."/>
            <person name="Jones J.T."/>
            <person name="Urwin P.E."/>
        </authorList>
    </citation>
    <scope>NUCLEOTIDE SEQUENCE [LARGE SCALE GENOMIC DNA]</scope>
    <source>
        <strain evidence="2">Lindley</strain>
    </source>
</reference>
<sequence length="182" mass="20743">MAKKWTIPSNSSSTIASTSNKVLKKRATDTKIASRRLNNVAYNLPPDSIVPINLNTVEINEKEYITKCVDIKMPKAQKVPWAIRAIRCCENIPCIRNTIFAEVLGRAVRKFDNELSECRMNAAAKVNELMQQAARERLEFREEIARERLEKDEFREEVAHGTRSIGQQPFDSNPSKQFESGC</sequence>
<feature type="compositionally biased region" description="Polar residues" evidence="1">
    <location>
        <begin position="164"/>
        <end position="182"/>
    </location>
</feature>
<proteinExistence type="predicted"/>
<feature type="region of interest" description="Disordered" evidence="1">
    <location>
        <begin position="154"/>
        <end position="182"/>
    </location>
</feature>
<accession>A0A183BLQ1</accession>
<reference evidence="3" key="2">
    <citation type="submission" date="2016-06" db="UniProtKB">
        <authorList>
            <consortium name="WormBaseParasite"/>
        </authorList>
    </citation>
    <scope>IDENTIFICATION</scope>
</reference>